<feature type="transmembrane region" description="Helical" evidence="7">
    <location>
        <begin position="448"/>
        <end position="470"/>
    </location>
</feature>
<feature type="transmembrane region" description="Helical" evidence="7">
    <location>
        <begin position="424"/>
        <end position="442"/>
    </location>
</feature>
<keyword evidence="2" id="KW-0813">Transport</keyword>
<keyword evidence="4 7" id="KW-1133">Transmembrane helix</keyword>
<keyword evidence="9" id="KW-1185">Reference proteome</keyword>
<evidence type="ECO:0000256" key="2">
    <source>
        <dbReference type="ARBA" id="ARBA00022448"/>
    </source>
</evidence>
<comment type="subcellular location">
    <subcellularLocation>
        <location evidence="1">Membrane</location>
        <topology evidence="1">Multi-pass membrane protein</topology>
    </subcellularLocation>
</comment>
<feature type="transmembrane region" description="Helical" evidence="7">
    <location>
        <begin position="274"/>
        <end position="296"/>
    </location>
</feature>
<proteinExistence type="predicted"/>
<dbReference type="Pfam" id="PF07690">
    <property type="entry name" value="MFS_1"/>
    <property type="match status" value="1"/>
</dbReference>
<dbReference type="PANTHER" id="PTHR23502:SF132">
    <property type="entry name" value="POLYAMINE TRANSPORTER 2-RELATED"/>
    <property type="match status" value="1"/>
</dbReference>
<dbReference type="InterPro" id="IPR011701">
    <property type="entry name" value="MFS"/>
</dbReference>
<dbReference type="Gene3D" id="1.20.1250.20">
    <property type="entry name" value="MFS general substrate transporter like domains"/>
    <property type="match status" value="1"/>
</dbReference>
<dbReference type="EMBL" id="ML170186">
    <property type="protein sequence ID" value="TDL20718.1"/>
    <property type="molecule type" value="Genomic_DNA"/>
</dbReference>
<dbReference type="GO" id="GO:0022857">
    <property type="term" value="F:transmembrane transporter activity"/>
    <property type="evidence" value="ECO:0007669"/>
    <property type="project" value="InterPro"/>
</dbReference>
<feature type="transmembrane region" description="Helical" evidence="7">
    <location>
        <begin position="201"/>
        <end position="224"/>
    </location>
</feature>
<dbReference type="OrthoDB" id="9986881at2759"/>
<dbReference type="PANTHER" id="PTHR23502">
    <property type="entry name" value="MAJOR FACILITATOR SUPERFAMILY"/>
    <property type="match status" value="1"/>
</dbReference>
<accession>A0A4Y7Q0F6</accession>
<dbReference type="STRING" id="50990.A0A4Y7Q0F6"/>
<evidence type="ECO:0000256" key="5">
    <source>
        <dbReference type="ARBA" id="ARBA00023136"/>
    </source>
</evidence>
<reference evidence="8 9" key="1">
    <citation type="submission" date="2018-06" db="EMBL/GenBank/DDBJ databases">
        <title>A transcriptomic atlas of mushroom development highlights an independent origin of complex multicellularity.</title>
        <authorList>
            <consortium name="DOE Joint Genome Institute"/>
            <person name="Krizsan K."/>
            <person name="Almasi E."/>
            <person name="Merenyi Z."/>
            <person name="Sahu N."/>
            <person name="Viragh M."/>
            <person name="Koszo T."/>
            <person name="Mondo S."/>
            <person name="Kiss B."/>
            <person name="Balint B."/>
            <person name="Kues U."/>
            <person name="Barry K."/>
            <person name="Hegedus J.C."/>
            <person name="Henrissat B."/>
            <person name="Johnson J."/>
            <person name="Lipzen A."/>
            <person name="Ohm R."/>
            <person name="Nagy I."/>
            <person name="Pangilinan J."/>
            <person name="Yan J."/>
            <person name="Xiong Y."/>
            <person name="Grigoriev I.V."/>
            <person name="Hibbett D.S."/>
            <person name="Nagy L.G."/>
        </authorList>
    </citation>
    <scope>NUCLEOTIDE SEQUENCE [LARGE SCALE GENOMIC DNA]</scope>
    <source>
        <strain evidence="8 9">SZMC22713</strain>
    </source>
</reference>
<evidence type="ECO:0000256" key="4">
    <source>
        <dbReference type="ARBA" id="ARBA00022989"/>
    </source>
</evidence>
<keyword evidence="3 7" id="KW-0812">Transmembrane</keyword>
<feature type="transmembrane region" description="Helical" evidence="7">
    <location>
        <begin position="166"/>
        <end position="189"/>
    </location>
</feature>
<feature type="transmembrane region" description="Helical" evidence="7">
    <location>
        <begin position="380"/>
        <end position="403"/>
    </location>
</feature>
<evidence type="ECO:0000256" key="3">
    <source>
        <dbReference type="ARBA" id="ARBA00022692"/>
    </source>
</evidence>
<dbReference type="InterPro" id="IPR036259">
    <property type="entry name" value="MFS_trans_sf"/>
</dbReference>
<feature type="transmembrane region" description="Helical" evidence="7">
    <location>
        <begin position="302"/>
        <end position="325"/>
    </location>
</feature>
<dbReference type="GO" id="GO:0005886">
    <property type="term" value="C:plasma membrane"/>
    <property type="evidence" value="ECO:0007669"/>
    <property type="project" value="TreeGrafter"/>
</dbReference>
<gene>
    <name evidence="8" type="ORF">BD410DRAFT_821776</name>
</gene>
<protein>
    <submittedName>
        <fullName evidence="8">MFS general substrate transporter</fullName>
    </submittedName>
</protein>
<dbReference type="AlphaFoldDB" id="A0A4Y7Q0F6"/>
<keyword evidence="5 7" id="KW-0472">Membrane</keyword>
<feature type="transmembrane region" description="Helical" evidence="7">
    <location>
        <begin position="353"/>
        <end position="374"/>
    </location>
</feature>
<dbReference type="SUPFAM" id="SSF103473">
    <property type="entry name" value="MFS general substrate transporter"/>
    <property type="match status" value="1"/>
</dbReference>
<evidence type="ECO:0000313" key="8">
    <source>
        <dbReference type="EMBL" id="TDL20718.1"/>
    </source>
</evidence>
<feature type="region of interest" description="Disordered" evidence="6">
    <location>
        <begin position="499"/>
        <end position="529"/>
    </location>
</feature>
<evidence type="ECO:0000256" key="6">
    <source>
        <dbReference type="SAM" id="MobiDB-lite"/>
    </source>
</evidence>
<evidence type="ECO:0000256" key="7">
    <source>
        <dbReference type="SAM" id="Phobius"/>
    </source>
</evidence>
<evidence type="ECO:0000313" key="9">
    <source>
        <dbReference type="Proteomes" id="UP000294933"/>
    </source>
</evidence>
<feature type="transmembrane region" description="Helical" evidence="7">
    <location>
        <begin position="28"/>
        <end position="49"/>
    </location>
</feature>
<name>A0A4Y7Q0F6_9AGAM</name>
<sequence>MEAKYSIVTFSENDPEDPKNWTPARKKFVVSILCALSFCAVFGSSSYAPGEVQIRRLYGVNADLSSLGLSLYVLGFAFGPLLSTIIDACIGPLSEMKGRTLPYMISWPLLAAAIAPSAWVENFAVILVFRFLTGCCAACALNKHFSGGGIIADMYGSTPATLAKGVLLASFCPLSGPCFGSLVGFFVAAHSGRGLWVVRMHWFFVLALWPLVLFLPETHGPTILKHRAKQMRKGGKTNAFAAHELHTLTKRQILAGHIGRPTAMLWSEPINQGAAIWISLAYSIIYFFFEAYPAVFITQNKIPFQLGGLPFLGITIGMVITMLMYPASIKISKKIQIPFIDPPTGTPPDSPEALLKVVLLACVLMPVSLFWFAWTSKGTVHWIFPALAGIPFGYSMLCIFYSFSGYTARTYTIYASSAQACNTFTRSLIAAIFPVVAHSIIGNLGTDWGVSLFGFLSLGLIPIPIIFVRYGAVLRKRSRFAQEAEGIVRKMRAEVVNDNMDEKASESDAQDSTSADETDKTSEPNKQTV</sequence>
<organism evidence="8 9">
    <name type="scientific">Rickenella mellea</name>
    <dbReference type="NCBI Taxonomy" id="50990"/>
    <lineage>
        <taxon>Eukaryota</taxon>
        <taxon>Fungi</taxon>
        <taxon>Dikarya</taxon>
        <taxon>Basidiomycota</taxon>
        <taxon>Agaricomycotina</taxon>
        <taxon>Agaricomycetes</taxon>
        <taxon>Hymenochaetales</taxon>
        <taxon>Rickenellaceae</taxon>
        <taxon>Rickenella</taxon>
    </lineage>
</organism>
<dbReference type="VEuPathDB" id="FungiDB:BD410DRAFT_821776"/>
<feature type="transmembrane region" description="Helical" evidence="7">
    <location>
        <begin position="69"/>
        <end position="89"/>
    </location>
</feature>
<evidence type="ECO:0000256" key="1">
    <source>
        <dbReference type="ARBA" id="ARBA00004141"/>
    </source>
</evidence>
<dbReference type="Proteomes" id="UP000294933">
    <property type="component" value="Unassembled WGS sequence"/>
</dbReference>